<keyword evidence="3" id="KW-1185">Reference proteome</keyword>
<protein>
    <submittedName>
        <fullName evidence="2">MBL fold metallo-hydrolase</fullName>
    </submittedName>
</protein>
<reference evidence="3" key="1">
    <citation type="journal article" date="2019" name="Int. J. Syst. Evol. Microbiol.">
        <title>The Global Catalogue of Microorganisms (GCM) 10K type strain sequencing project: providing services to taxonomists for standard genome sequencing and annotation.</title>
        <authorList>
            <consortium name="The Broad Institute Genomics Platform"/>
            <consortium name="The Broad Institute Genome Sequencing Center for Infectious Disease"/>
            <person name="Wu L."/>
            <person name="Ma J."/>
        </authorList>
    </citation>
    <scope>NUCLEOTIDE SEQUENCE [LARGE SCALE GENOMIC DNA]</scope>
    <source>
        <strain evidence="3">JCM 17326</strain>
    </source>
</reference>
<dbReference type="InterPro" id="IPR001279">
    <property type="entry name" value="Metallo-B-lactamas"/>
</dbReference>
<dbReference type="InterPro" id="IPR050855">
    <property type="entry name" value="NDM-1-like"/>
</dbReference>
<evidence type="ECO:0000259" key="1">
    <source>
        <dbReference type="SMART" id="SM00849"/>
    </source>
</evidence>
<accession>A0ABP6VL56</accession>
<dbReference type="SMART" id="SM00849">
    <property type="entry name" value="Lactamase_B"/>
    <property type="match status" value="1"/>
</dbReference>
<proteinExistence type="predicted"/>
<dbReference type="PANTHER" id="PTHR42951">
    <property type="entry name" value="METALLO-BETA-LACTAMASE DOMAIN-CONTAINING"/>
    <property type="match status" value="1"/>
</dbReference>
<dbReference type="InterPro" id="IPR036866">
    <property type="entry name" value="RibonucZ/Hydroxyglut_hydro"/>
</dbReference>
<dbReference type="PANTHER" id="PTHR42951:SF4">
    <property type="entry name" value="ACYL-COENZYME A THIOESTERASE MBLAC2"/>
    <property type="match status" value="1"/>
</dbReference>
<evidence type="ECO:0000313" key="3">
    <source>
        <dbReference type="Proteomes" id="UP001500630"/>
    </source>
</evidence>
<dbReference type="CDD" id="cd16282">
    <property type="entry name" value="metallo-hydrolase-like_MBL-fold"/>
    <property type="match status" value="1"/>
</dbReference>
<dbReference type="Pfam" id="PF00753">
    <property type="entry name" value="Lactamase_B"/>
    <property type="match status" value="1"/>
</dbReference>
<dbReference type="EMBL" id="BAABDQ010000002">
    <property type="protein sequence ID" value="GAA3536145.1"/>
    <property type="molecule type" value="Genomic_DNA"/>
</dbReference>
<name>A0ABP6VL56_9ACTN</name>
<dbReference type="Proteomes" id="UP001500630">
    <property type="component" value="Unassembled WGS sequence"/>
</dbReference>
<gene>
    <name evidence="2" type="ORF">GCM10022419_014860</name>
</gene>
<feature type="domain" description="Metallo-beta-lactamase" evidence="1">
    <location>
        <begin position="17"/>
        <end position="199"/>
    </location>
</feature>
<organism evidence="2 3">
    <name type="scientific">Nonomuraea rosea</name>
    <dbReference type="NCBI Taxonomy" id="638574"/>
    <lineage>
        <taxon>Bacteria</taxon>
        <taxon>Bacillati</taxon>
        <taxon>Actinomycetota</taxon>
        <taxon>Actinomycetes</taxon>
        <taxon>Streptosporangiales</taxon>
        <taxon>Streptosporangiaceae</taxon>
        <taxon>Nonomuraea</taxon>
    </lineage>
</organism>
<dbReference type="SUPFAM" id="SSF56281">
    <property type="entry name" value="Metallo-hydrolase/oxidoreductase"/>
    <property type="match status" value="1"/>
</dbReference>
<sequence length="295" mass="32044">MSDGVYAYVQPDGSWWINNTGFLAGKRGVVCIDACSTERRTRAFREAIGKVSNRPITTLINTHHHGDHTFGNWLFPEATIVGHEKVREQILADGIPTYRAAWSPDVVWGAMEVAPPFLTFTDRVTLHSDDLRCEVRHVGHAAHTTNDSYVWIPERRLLFAGDLVFNGGTPFVLMGSVAGALNALAQLRELGAATVVPGHGEVCGPEVYDGVEGYLRFVQRTAERGRAAGLSPLDAARETDLGEWGGLLDAERIVGNLHRAYAELDGQPLGSPIDLVTAVLDMITYNGGQPLSCLA</sequence>
<comment type="caution">
    <text evidence="2">The sequence shown here is derived from an EMBL/GenBank/DDBJ whole genome shotgun (WGS) entry which is preliminary data.</text>
</comment>
<dbReference type="Gene3D" id="3.60.15.10">
    <property type="entry name" value="Ribonuclease Z/Hydroxyacylglutathione hydrolase-like"/>
    <property type="match status" value="1"/>
</dbReference>
<evidence type="ECO:0000313" key="2">
    <source>
        <dbReference type="EMBL" id="GAA3536145.1"/>
    </source>
</evidence>